<protein>
    <submittedName>
        <fullName evidence="11">Peptide MFS transporter</fullName>
    </submittedName>
</protein>
<comment type="similarity">
    <text evidence="2 8">Belongs to the major facilitator superfamily. Proton-dependent oligopeptide transporter (POT/PTR) (TC 2.A.17) family.</text>
</comment>
<dbReference type="InterPro" id="IPR000109">
    <property type="entry name" value="POT_fam"/>
</dbReference>
<evidence type="ECO:0000256" key="3">
    <source>
        <dbReference type="ARBA" id="ARBA00022448"/>
    </source>
</evidence>
<gene>
    <name evidence="11" type="ORF">E1161_19515</name>
</gene>
<keyword evidence="7 9" id="KW-0472">Membrane</keyword>
<keyword evidence="3 8" id="KW-0813">Transport</keyword>
<dbReference type="Pfam" id="PF00854">
    <property type="entry name" value="PTR2"/>
    <property type="match status" value="1"/>
</dbReference>
<feature type="transmembrane region" description="Helical" evidence="9">
    <location>
        <begin position="361"/>
        <end position="382"/>
    </location>
</feature>
<dbReference type="PANTHER" id="PTHR23517:SF15">
    <property type="entry name" value="PROTON-DEPENDENT OLIGOPEPTIDE FAMILY TRANSPORT PROTEIN"/>
    <property type="match status" value="1"/>
</dbReference>
<feature type="transmembrane region" description="Helical" evidence="9">
    <location>
        <begin position="394"/>
        <end position="411"/>
    </location>
</feature>
<feature type="transmembrane region" description="Helical" evidence="9">
    <location>
        <begin position="62"/>
        <end position="79"/>
    </location>
</feature>
<keyword evidence="6 9" id="KW-1133">Transmembrane helix</keyword>
<evidence type="ECO:0000256" key="4">
    <source>
        <dbReference type="ARBA" id="ARBA00022475"/>
    </source>
</evidence>
<dbReference type="AlphaFoldDB" id="A0A4R4UJH3"/>
<dbReference type="InterPro" id="IPR050171">
    <property type="entry name" value="MFS_Transporters"/>
</dbReference>
<evidence type="ECO:0000256" key="1">
    <source>
        <dbReference type="ARBA" id="ARBA00004651"/>
    </source>
</evidence>
<feature type="domain" description="Major facilitator superfamily (MFS) profile" evidence="10">
    <location>
        <begin position="52"/>
        <end position="513"/>
    </location>
</feature>
<evidence type="ECO:0000256" key="7">
    <source>
        <dbReference type="ARBA" id="ARBA00023136"/>
    </source>
</evidence>
<dbReference type="GO" id="GO:0035443">
    <property type="term" value="P:tripeptide transmembrane transport"/>
    <property type="evidence" value="ECO:0007669"/>
    <property type="project" value="UniProtKB-ARBA"/>
</dbReference>
<dbReference type="PROSITE" id="PS01022">
    <property type="entry name" value="PTR2_1"/>
    <property type="match status" value="1"/>
</dbReference>
<dbReference type="PROSITE" id="PS50850">
    <property type="entry name" value="MFS"/>
    <property type="match status" value="1"/>
</dbReference>
<dbReference type="SUPFAM" id="SSF103473">
    <property type="entry name" value="MFS general substrate transporter"/>
    <property type="match status" value="1"/>
</dbReference>
<dbReference type="EMBL" id="SMKV01000026">
    <property type="protein sequence ID" value="TDC90296.1"/>
    <property type="molecule type" value="Genomic_DNA"/>
</dbReference>
<feature type="transmembrane region" description="Helical" evidence="9">
    <location>
        <begin position="286"/>
        <end position="304"/>
    </location>
</feature>
<dbReference type="PANTHER" id="PTHR23517">
    <property type="entry name" value="RESISTANCE PROTEIN MDTM, PUTATIVE-RELATED-RELATED"/>
    <property type="match status" value="1"/>
</dbReference>
<dbReference type="FunFam" id="1.20.1250.20:FF:000017">
    <property type="entry name" value="Dipeptide and tripeptide permease A"/>
    <property type="match status" value="1"/>
</dbReference>
<feature type="transmembrane region" description="Helical" evidence="9">
    <location>
        <begin position="146"/>
        <end position="172"/>
    </location>
</feature>
<accession>A0A4R4UJH3</accession>
<feature type="transmembrane region" description="Helical" evidence="9">
    <location>
        <begin position="316"/>
        <end position="333"/>
    </location>
</feature>
<dbReference type="GO" id="GO:0071916">
    <property type="term" value="F:dipeptide transmembrane transporter activity"/>
    <property type="evidence" value="ECO:0007669"/>
    <property type="project" value="UniProtKB-ARBA"/>
</dbReference>
<evidence type="ECO:0000256" key="8">
    <source>
        <dbReference type="RuleBase" id="RU003755"/>
    </source>
</evidence>
<comment type="subcellular location">
    <subcellularLocation>
        <location evidence="1">Cell membrane</location>
        <topology evidence="1">Multi-pass membrane protein</topology>
    </subcellularLocation>
    <subcellularLocation>
        <location evidence="8">Membrane</location>
        <topology evidence="8">Multi-pass membrane protein</topology>
    </subcellularLocation>
</comment>
<dbReference type="GO" id="GO:0005886">
    <property type="term" value="C:plasma membrane"/>
    <property type="evidence" value="ECO:0007669"/>
    <property type="project" value="UniProtKB-SubCell"/>
</dbReference>
<dbReference type="InterPro" id="IPR036259">
    <property type="entry name" value="MFS_trans_sf"/>
</dbReference>
<dbReference type="Proteomes" id="UP000294744">
    <property type="component" value="Unassembled WGS sequence"/>
</dbReference>
<keyword evidence="5 8" id="KW-0812">Transmembrane</keyword>
<evidence type="ECO:0000256" key="2">
    <source>
        <dbReference type="ARBA" id="ARBA00005982"/>
    </source>
</evidence>
<evidence type="ECO:0000313" key="11">
    <source>
        <dbReference type="EMBL" id="TDC90296.1"/>
    </source>
</evidence>
<feature type="transmembrane region" description="Helical" evidence="9">
    <location>
        <begin position="184"/>
        <end position="204"/>
    </location>
</feature>
<feature type="transmembrane region" description="Helical" evidence="9">
    <location>
        <begin position="462"/>
        <end position="484"/>
    </location>
</feature>
<dbReference type="NCBIfam" id="TIGR00924">
    <property type="entry name" value="yjdL_sub1_fam"/>
    <property type="match status" value="1"/>
</dbReference>
<dbReference type="InterPro" id="IPR018456">
    <property type="entry name" value="PTR2_symporter_CS"/>
</dbReference>
<sequence length="521" mass="55551">MVWSSLPRSNLRRSCRGHRRAEQSREDVIVSTPTVADAPQKGFFGHPRGLLTLFFTEMWERFSYYGMRAILAYYLYYAVSEGGLGIPESTALSVVGVYGASVYMTGVLGGWLADRVVGAQRAVLYGGVIIMLGHIGLALPGGMTTVLIGLVLLVIGTGLLKPNVSGLVGGLYSEQDDRRDAGFSIYYMGINLGAFIAPFVVGTLGEKVNWHLGFGAAAVGMALGLIQYTLGRKNLGSAGLVPVNPLPAEHKGRVLGRAGGIALGVVVVLVALSATGMMGLDGLVNLISIISAVLPIIYFVVMLSSKEITKVERDRLIAYIPLFLATALFFLLFEQQPNTLANLAEADTDLNVLGFAVPASWFQSVNPLAIILLAPVMAGLWMKLGARQPSTPQKFVGGLLFVGVSFLWVVLSKFAAGDDGKHLPIMLALVFVIMTVGELMLSPVGLSATTKLAPKVFTSQMMGLYFLAPAMGQGLGAQAVKLYSVENQQLYFSIVGIATIGCAVLLLVSARVIKRYMHGVN</sequence>
<dbReference type="PROSITE" id="PS01023">
    <property type="entry name" value="PTR2_2"/>
    <property type="match status" value="1"/>
</dbReference>
<evidence type="ECO:0000256" key="5">
    <source>
        <dbReference type="ARBA" id="ARBA00022692"/>
    </source>
</evidence>
<feature type="transmembrane region" description="Helical" evidence="9">
    <location>
        <begin position="91"/>
        <end position="113"/>
    </location>
</feature>
<dbReference type="GO" id="GO:0042937">
    <property type="term" value="F:tripeptide transmembrane transporter activity"/>
    <property type="evidence" value="ECO:0007669"/>
    <property type="project" value="UniProtKB-ARBA"/>
</dbReference>
<dbReference type="InterPro" id="IPR020846">
    <property type="entry name" value="MFS_dom"/>
</dbReference>
<evidence type="ECO:0000256" key="9">
    <source>
        <dbReference type="SAM" id="Phobius"/>
    </source>
</evidence>
<feature type="transmembrane region" description="Helical" evidence="9">
    <location>
        <begin position="490"/>
        <end position="508"/>
    </location>
</feature>
<organism evidence="11 12">
    <name type="scientific">Saccharopolyspora aridisoli</name>
    <dbReference type="NCBI Taxonomy" id="2530385"/>
    <lineage>
        <taxon>Bacteria</taxon>
        <taxon>Bacillati</taxon>
        <taxon>Actinomycetota</taxon>
        <taxon>Actinomycetes</taxon>
        <taxon>Pseudonocardiales</taxon>
        <taxon>Pseudonocardiaceae</taxon>
        <taxon>Saccharopolyspora</taxon>
    </lineage>
</organism>
<name>A0A4R4UJH3_9PSEU</name>
<feature type="transmembrane region" description="Helical" evidence="9">
    <location>
        <begin position="210"/>
        <end position="230"/>
    </location>
</feature>
<dbReference type="InterPro" id="IPR005279">
    <property type="entry name" value="Dipep/tripep_permease"/>
</dbReference>
<feature type="transmembrane region" description="Helical" evidence="9">
    <location>
        <begin position="423"/>
        <end position="441"/>
    </location>
</feature>
<proteinExistence type="inferred from homology"/>
<evidence type="ECO:0000256" key="6">
    <source>
        <dbReference type="ARBA" id="ARBA00022989"/>
    </source>
</evidence>
<dbReference type="OrthoDB" id="9772725at2"/>
<keyword evidence="4" id="KW-1003">Cell membrane</keyword>
<comment type="caution">
    <text evidence="11">The sequence shown here is derived from an EMBL/GenBank/DDBJ whole genome shotgun (WGS) entry which is preliminary data.</text>
</comment>
<feature type="transmembrane region" description="Helical" evidence="9">
    <location>
        <begin position="122"/>
        <end position="140"/>
    </location>
</feature>
<keyword evidence="12" id="KW-1185">Reference proteome</keyword>
<dbReference type="Gene3D" id="1.20.1250.20">
    <property type="entry name" value="MFS general substrate transporter like domains"/>
    <property type="match status" value="1"/>
</dbReference>
<evidence type="ECO:0000259" key="10">
    <source>
        <dbReference type="PROSITE" id="PS50850"/>
    </source>
</evidence>
<evidence type="ECO:0000313" key="12">
    <source>
        <dbReference type="Proteomes" id="UP000294744"/>
    </source>
</evidence>
<dbReference type="CDD" id="cd17346">
    <property type="entry name" value="MFS_DtpA_like"/>
    <property type="match status" value="1"/>
</dbReference>
<feature type="transmembrane region" description="Helical" evidence="9">
    <location>
        <begin position="260"/>
        <end position="280"/>
    </location>
</feature>
<reference evidence="11 12" key="1">
    <citation type="submission" date="2019-03" db="EMBL/GenBank/DDBJ databases">
        <title>Draft genome sequences of novel Actinobacteria.</title>
        <authorList>
            <person name="Sahin N."/>
            <person name="Ay H."/>
            <person name="Saygin H."/>
        </authorList>
    </citation>
    <scope>NUCLEOTIDE SEQUENCE [LARGE SCALE GENOMIC DNA]</scope>
    <source>
        <strain evidence="11 12">16K404</strain>
    </source>
</reference>
<dbReference type="GO" id="GO:0015333">
    <property type="term" value="F:peptide:proton symporter activity"/>
    <property type="evidence" value="ECO:0007669"/>
    <property type="project" value="UniProtKB-ARBA"/>
</dbReference>